<feature type="transmembrane region" description="Helical" evidence="12">
    <location>
        <begin position="72"/>
        <end position="89"/>
    </location>
</feature>
<dbReference type="Proteomes" id="UP000006833">
    <property type="component" value="Chromosome"/>
</dbReference>
<dbReference type="eggNOG" id="COG0025">
    <property type="taxonomic scope" value="Bacteria"/>
</dbReference>
<dbReference type="PANTHER" id="PTHR10110">
    <property type="entry name" value="SODIUM/HYDROGEN EXCHANGER"/>
    <property type="match status" value="1"/>
</dbReference>
<feature type="transmembrane region" description="Helical" evidence="12">
    <location>
        <begin position="254"/>
        <end position="272"/>
    </location>
</feature>
<dbReference type="Gene3D" id="6.10.140.1330">
    <property type="match status" value="1"/>
</dbReference>
<feature type="transmembrane region" description="Helical" evidence="12">
    <location>
        <begin position="101"/>
        <end position="123"/>
    </location>
</feature>
<reference evidence="15" key="1">
    <citation type="journal article" date="2010" name="ISME J.">
        <title>The complete genome sequence of the algal symbiont Dinoroseobacter shibae: a hitchhiker's guide to life in the sea.</title>
        <authorList>
            <person name="Wagner-Dobler I."/>
            <person name="Ballhausen B."/>
            <person name="Berger M."/>
            <person name="Brinkhoff T."/>
            <person name="Buchholz I."/>
            <person name="Bunk B."/>
            <person name="Cypionka H."/>
            <person name="Daniel R."/>
            <person name="Drepper T."/>
            <person name="Gerdts G."/>
            <person name="Hahnke S."/>
            <person name="Han C."/>
            <person name="Jahn D."/>
            <person name="Kalhoefer D."/>
            <person name="Kiss H."/>
            <person name="Klenk H.P."/>
            <person name="Kyrpides N."/>
            <person name="Liebl W."/>
            <person name="Liesegang H."/>
            <person name="Meincke L."/>
            <person name="Pati A."/>
            <person name="Petersen J."/>
            <person name="Piekarski T."/>
            <person name="Pommerenke C."/>
            <person name="Pradella S."/>
            <person name="Pukall R."/>
            <person name="Rabus R."/>
            <person name="Stackebrandt E."/>
            <person name="Thole S."/>
            <person name="Thompson L."/>
            <person name="Tielen P."/>
            <person name="Tomasch J."/>
            <person name="von Jan M."/>
            <person name="Wanphrut N."/>
            <person name="Wichels A."/>
            <person name="Zech H."/>
            <person name="Simon M."/>
        </authorList>
    </citation>
    <scope>NUCLEOTIDE SEQUENCE [LARGE SCALE GENOMIC DNA]</scope>
    <source>
        <strain evidence="15">DSM 16493 / NCIMB 14021 / DFL 12</strain>
    </source>
</reference>
<evidence type="ECO:0000313" key="14">
    <source>
        <dbReference type="EMBL" id="ABV93876.1"/>
    </source>
</evidence>
<dbReference type="HOGENOM" id="CLU_005912_8_1_5"/>
<feature type="transmembrane region" description="Helical" evidence="12">
    <location>
        <begin position="129"/>
        <end position="151"/>
    </location>
</feature>
<feature type="transmembrane region" description="Helical" evidence="12">
    <location>
        <begin position="172"/>
        <end position="190"/>
    </location>
</feature>
<dbReference type="EMBL" id="CP000830">
    <property type="protein sequence ID" value="ABV93876.1"/>
    <property type="molecule type" value="Genomic_DNA"/>
</dbReference>
<evidence type="ECO:0000259" key="13">
    <source>
        <dbReference type="Pfam" id="PF00999"/>
    </source>
</evidence>
<dbReference type="RefSeq" id="WP_012178808.1">
    <property type="nucleotide sequence ID" value="NC_009952.1"/>
</dbReference>
<dbReference type="InterPro" id="IPR006153">
    <property type="entry name" value="Cation/H_exchanger_TM"/>
</dbReference>
<feature type="transmembrane region" description="Helical" evidence="12">
    <location>
        <begin position="319"/>
        <end position="341"/>
    </location>
</feature>
<accession>A8LQK9</accession>
<keyword evidence="6 12" id="KW-0812">Transmembrane</keyword>
<dbReference type="InterPro" id="IPR018422">
    <property type="entry name" value="Cation/H_exchanger_CPA1"/>
</dbReference>
<evidence type="ECO:0000256" key="2">
    <source>
        <dbReference type="ARBA" id="ARBA00007367"/>
    </source>
</evidence>
<feature type="transmembrane region" description="Helical" evidence="12">
    <location>
        <begin position="6"/>
        <end position="24"/>
    </location>
</feature>
<evidence type="ECO:0000256" key="5">
    <source>
        <dbReference type="ARBA" id="ARBA00022475"/>
    </source>
</evidence>
<evidence type="ECO:0000256" key="11">
    <source>
        <dbReference type="ARBA" id="ARBA00023201"/>
    </source>
</evidence>
<dbReference type="GO" id="GO:0015386">
    <property type="term" value="F:potassium:proton antiporter activity"/>
    <property type="evidence" value="ECO:0007669"/>
    <property type="project" value="TreeGrafter"/>
</dbReference>
<feature type="domain" description="Cation/H+ exchanger transmembrane" evidence="13">
    <location>
        <begin position="12"/>
        <end position="406"/>
    </location>
</feature>
<sequence>MDFFQIASLLVVIAALFGVINHLYLRLPPSIGILLVALAASLSVMGIDALFPQSVMREAVTGMVARLEFSDALLDGMLGLLLFAGALHVKISDLRHEGRIVLLMATLGVLISTVVAGVGFWALAGAPVLIALVFGALISPTDPVAVLGVLRSTNMPKSLETKIAGESLFNDGVGYVVFLILVGLAFPAQAHMDAGFFNAVFLFVRKAGGGALVGLVLGWLTFKLMVRVDDYALDVMLTLALALGGYSLSVWLGVSAPIMAVVAGLMIGEVLSEHRMSELTRTQVDMFWHLIDQILNAILFLMIGFEIFAVTFSHASFGLIVGAIVLSLIARLAAVAIPLYLVRSPADLTPEAIPIMTWGGLKGGISVALVLSLPETEWTQVLLTAVYVVVIFSIVVQGLTVAPLARALSRQARAAQKAARAEVAGSGTRDMQAPRQR</sequence>
<keyword evidence="3" id="KW-0813">Transport</keyword>
<evidence type="ECO:0000256" key="9">
    <source>
        <dbReference type="ARBA" id="ARBA00023065"/>
    </source>
</evidence>
<dbReference type="GO" id="GO:0051453">
    <property type="term" value="P:regulation of intracellular pH"/>
    <property type="evidence" value="ECO:0007669"/>
    <property type="project" value="TreeGrafter"/>
</dbReference>
<feature type="transmembrane region" description="Helical" evidence="12">
    <location>
        <begin position="196"/>
        <end position="219"/>
    </location>
</feature>
<comment type="similarity">
    <text evidence="2">Belongs to the monovalent cation:proton antiporter 1 (CPA1) transporter (TC 2.A.36) family.</text>
</comment>
<dbReference type="GO" id="GO:0005886">
    <property type="term" value="C:plasma membrane"/>
    <property type="evidence" value="ECO:0007669"/>
    <property type="project" value="UniProtKB-SubCell"/>
</dbReference>
<keyword evidence="10 12" id="KW-0472">Membrane</keyword>
<keyword evidence="11" id="KW-0739">Sodium transport</keyword>
<feature type="transmembrane region" description="Helical" evidence="12">
    <location>
        <begin position="31"/>
        <end position="52"/>
    </location>
</feature>
<comment type="subcellular location">
    <subcellularLocation>
        <location evidence="1">Cell membrane</location>
        <topology evidence="1">Multi-pass membrane protein</topology>
    </subcellularLocation>
</comment>
<feature type="transmembrane region" description="Helical" evidence="12">
    <location>
        <begin position="385"/>
        <end position="405"/>
    </location>
</feature>
<feature type="transmembrane region" description="Helical" evidence="12">
    <location>
        <begin position="293"/>
        <end position="313"/>
    </location>
</feature>
<keyword evidence="4" id="KW-0050">Antiport</keyword>
<dbReference type="PANTHER" id="PTHR10110:SF195">
    <property type="entry name" value="NA(+)_H(+) ANTIPORTER NHAS2"/>
    <property type="match status" value="1"/>
</dbReference>
<proteinExistence type="inferred from homology"/>
<evidence type="ECO:0000256" key="12">
    <source>
        <dbReference type="SAM" id="Phobius"/>
    </source>
</evidence>
<keyword evidence="9" id="KW-0406">Ion transport</keyword>
<evidence type="ECO:0000256" key="4">
    <source>
        <dbReference type="ARBA" id="ARBA00022449"/>
    </source>
</evidence>
<evidence type="ECO:0000256" key="7">
    <source>
        <dbReference type="ARBA" id="ARBA00022989"/>
    </source>
</evidence>
<dbReference type="AlphaFoldDB" id="A8LQK9"/>
<dbReference type="OrthoDB" id="9774146at2"/>
<evidence type="ECO:0000256" key="10">
    <source>
        <dbReference type="ARBA" id="ARBA00023136"/>
    </source>
</evidence>
<keyword evidence="7 12" id="KW-1133">Transmembrane helix</keyword>
<evidence type="ECO:0000256" key="1">
    <source>
        <dbReference type="ARBA" id="ARBA00004651"/>
    </source>
</evidence>
<keyword evidence="15" id="KW-1185">Reference proteome</keyword>
<evidence type="ECO:0000256" key="8">
    <source>
        <dbReference type="ARBA" id="ARBA00023053"/>
    </source>
</evidence>
<dbReference type="GO" id="GO:0098719">
    <property type="term" value="P:sodium ion import across plasma membrane"/>
    <property type="evidence" value="ECO:0007669"/>
    <property type="project" value="TreeGrafter"/>
</dbReference>
<feature type="transmembrane region" description="Helical" evidence="12">
    <location>
        <begin position="353"/>
        <end position="373"/>
    </location>
</feature>
<protein>
    <recommendedName>
        <fullName evidence="13">Cation/H+ exchanger transmembrane domain-containing protein</fullName>
    </recommendedName>
</protein>
<name>A8LQK9_DINSH</name>
<evidence type="ECO:0000313" key="15">
    <source>
        <dbReference type="Proteomes" id="UP000006833"/>
    </source>
</evidence>
<keyword evidence="8" id="KW-0915">Sodium</keyword>
<evidence type="ECO:0000256" key="3">
    <source>
        <dbReference type="ARBA" id="ARBA00022448"/>
    </source>
</evidence>
<gene>
    <name evidence="14" type="ordered locus">Dshi_2140</name>
</gene>
<keyword evidence="5" id="KW-1003">Cell membrane</keyword>
<dbReference type="GO" id="GO:0015385">
    <property type="term" value="F:sodium:proton antiporter activity"/>
    <property type="evidence" value="ECO:0007669"/>
    <property type="project" value="InterPro"/>
</dbReference>
<dbReference type="KEGG" id="dsh:Dshi_2140"/>
<dbReference type="Pfam" id="PF00999">
    <property type="entry name" value="Na_H_Exchanger"/>
    <property type="match status" value="1"/>
</dbReference>
<evidence type="ECO:0000256" key="6">
    <source>
        <dbReference type="ARBA" id="ARBA00022692"/>
    </source>
</evidence>
<organism evidence="14 15">
    <name type="scientific">Dinoroseobacter shibae (strain DSM 16493 / NCIMB 14021 / DFL 12)</name>
    <dbReference type="NCBI Taxonomy" id="398580"/>
    <lineage>
        <taxon>Bacteria</taxon>
        <taxon>Pseudomonadati</taxon>
        <taxon>Pseudomonadota</taxon>
        <taxon>Alphaproteobacteria</taxon>
        <taxon>Rhodobacterales</taxon>
        <taxon>Roseobacteraceae</taxon>
        <taxon>Dinoroseobacter</taxon>
    </lineage>
</organism>
<dbReference type="STRING" id="398580.Dshi_2140"/>